<evidence type="ECO:0000259" key="4">
    <source>
        <dbReference type="PROSITE" id="PS01124"/>
    </source>
</evidence>
<dbReference type="OrthoDB" id="1007667at2"/>
<comment type="caution">
    <text evidence="5">The sequence shown here is derived from an EMBL/GenBank/DDBJ whole genome shotgun (WGS) entry which is preliminary data.</text>
</comment>
<dbReference type="Gene3D" id="1.10.10.60">
    <property type="entry name" value="Homeodomain-like"/>
    <property type="match status" value="1"/>
</dbReference>
<dbReference type="RefSeq" id="WP_157481649.1">
    <property type="nucleotide sequence ID" value="NZ_WOWP01000011.1"/>
</dbReference>
<dbReference type="PANTHER" id="PTHR43280:SF32">
    <property type="entry name" value="TRANSCRIPTIONAL REGULATORY PROTEIN"/>
    <property type="match status" value="1"/>
</dbReference>
<proteinExistence type="predicted"/>
<evidence type="ECO:0000256" key="1">
    <source>
        <dbReference type="ARBA" id="ARBA00023015"/>
    </source>
</evidence>
<evidence type="ECO:0000256" key="3">
    <source>
        <dbReference type="ARBA" id="ARBA00023163"/>
    </source>
</evidence>
<evidence type="ECO:0000313" key="5">
    <source>
        <dbReference type="EMBL" id="MUV02673.1"/>
    </source>
</evidence>
<keyword evidence="3" id="KW-0804">Transcription</keyword>
<accession>A0A6N8H9P0</accession>
<evidence type="ECO:0000256" key="2">
    <source>
        <dbReference type="ARBA" id="ARBA00023125"/>
    </source>
</evidence>
<dbReference type="SMART" id="SM00342">
    <property type="entry name" value="HTH_ARAC"/>
    <property type="match status" value="1"/>
</dbReference>
<dbReference type="SUPFAM" id="SSF46689">
    <property type="entry name" value="Homeodomain-like"/>
    <property type="match status" value="1"/>
</dbReference>
<dbReference type="Proteomes" id="UP000433945">
    <property type="component" value="Unassembled WGS sequence"/>
</dbReference>
<feature type="domain" description="HTH araC/xylS-type" evidence="4">
    <location>
        <begin position="194"/>
        <end position="292"/>
    </location>
</feature>
<evidence type="ECO:0000313" key="6">
    <source>
        <dbReference type="Proteomes" id="UP000433945"/>
    </source>
</evidence>
<dbReference type="GO" id="GO:0043565">
    <property type="term" value="F:sequence-specific DNA binding"/>
    <property type="evidence" value="ECO:0007669"/>
    <property type="project" value="InterPro"/>
</dbReference>
<reference evidence="5 6" key="1">
    <citation type="submission" date="2019-12" db="EMBL/GenBank/DDBJ databases">
        <authorList>
            <person name="Sun J.-Q."/>
        </authorList>
    </citation>
    <scope>NUCLEOTIDE SEQUENCE [LARGE SCALE GENOMIC DNA]</scope>
    <source>
        <strain evidence="5 6">JCM 17928</strain>
    </source>
</reference>
<dbReference type="InterPro" id="IPR018060">
    <property type="entry name" value="HTH_AraC"/>
</dbReference>
<organism evidence="5 6">
    <name type="scientific">Flavobacterium rakeshii</name>
    <dbReference type="NCBI Taxonomy" id="1038845"/>
    <lineage>
        <taxon>Bacteria</taxon>
        <taxon>Pseudomonadati</taxon>
        <taxon>Bacteroidota</taxon>
        <taxon>Flavobacteriia</taxon>
        <taxon>Flavobacteriales</taxon>
        <taxon>Flavobacteriaceae</taxon>
        <taxon>Flavobacterium</taxon>
    </lineage>
</organism>
<dbReference type="Pfam" id="PF12833">
    <property type="entry name" value="HTH_18"/>
    <property type="match status" value="1"/>
</dbReference>
<gene>
    <name evidence="5" type="ORF">GN157_03020</name>
</gene>
<sequence>MTSESLEIKDFIKRLFNHLPNSTEDTSCTVLHTNQYPKSIDALKLNFHLVILCNKGKCDTSVGHHDFAIQSSAISIIPPHTVFSIKHFSEDFNAHFLLFKSDFVKKGFVKSDIMEELLLINPDYPPIFDLEANNFNDTLYKFEKIKYENENQSPFCVEVSRLYVLQILYDYNRTCEICLLNSDKLINRQYQVMYEFRKLVDSNFDKLKTVKEYADIMNLSSKYISECIKNQTGVSALSLIQNRIILEAEFLLKYSQLTIKSISNKLGFTSTSAFSRFFKGIKSISPDNYRNKQEN</sequence>
<dbReference type="PROSITE" id="PS01124">
    <property type="entry name" value="HTH_ARAC_FAMILY_2"/>
    <property type="match status" value="1"/>
</dbReference>
<dbReference type="EMBL" id="WOWP01000011">
    <property type="protein sequence ID" value="MUV02673.1"/>
    <property type="molecule type" value="Genomic_DNA"/>
</dbReference>
<dbReference type="PANTHER" id="PTHR43280">
    <property type="entry name" value="ARAC-FAMILY TRANSCRIPTIONAL REGULATOR"/>
    <property type="match status" value="1"/>
</dbReference>
<keyword evidence="1" id="KW-0805">Transcription regulation</keyword>
<name>A0A6N8H9P0_9FLAO</name>
<dbReference type="AlphaFoldDB" id="A0A6N8H9P0"/>
<keyword evidence="6" id="KW-1185">Reference proteome</keyword>
<keyword evidence="2" id="KW-0238">DNA-binding</keyword>
<dbReference type="GO" id="GO:0003700">
    <property type="term" value="F:DNA-binding transcription factor activity"/>
    <property type="evidence" value="ECO:0007669"/>
    <property type="project" value="InterPro"/>
</dbReference>
<dbReference type="InterPro" id="IPR009057">
    <property type="entry name" value="Homeodomain-like_sf"/>
</dbReference>
<protein>
    <submittedName>
        <fullName evidence="5">Helix-turn-helix domain-containing protein</fullName>
    </submittedName>
</protein>